<dbReference type="Pfam" id="PF00440">
    <property type="entry name" value="TetR_N"/>
    <property type="match status" value="1"/>
</dbReference>
<sequence length="183" mass="19354">MDVAWKLIHDEGANALTLGRLSEKAGVTKPVVYDQFGSREGLLAQLYQEFDANQTAIMDEALRACEARLADIATVIASSYVNCVSRQGREIPGIVAALTGSPELAKIKKQYEQGFLEKCRALLAPYAPKGVIPSAALWAMLGAAEALSNAATNGNITAQEATDELFATIVAMVERGAGTAPKA</sequence>
<evidence type="ECO:0000313" key="4">
    <source>
        <dbReference type="EMBL" id="GAK71559.1"/>
    </source>
</evidence>
<feature type="DNA-binding region" description="H-T-H motif" evidence="2">
    <location>
        <begin position="17"/>
        <end position="36"/>
    </location>
</feature>
<dbReference type="PROSITE" id="PS50977">
    <property type="entry name" value="HTH_TETR_2"/>
    <property type="match status" value="1"/>
</dbReference>
<evidence type="ECO:0000256" key="1">
    <source>
        <dbReference type="ARBA" id="ARBA00023125"/>
    </source>
</evidence>
<dbReference type="EMBL" id="BBJU01000018">
    <property type="protein sequence ID" value="GAK71559.1"/>
    <property type="molecule type" value="Genomic_DNA"/>
</dbReference>
<organism evidence="4 5">
    <name type="scientific">Agrobacterium rubi TR3 = NBRC 13261</name>
    <dbReference type="NCBI Taxonomy" id="1368415"/>
    <lineage>
        <taxon>Bacteria</taxon>
        <taxon>Pseudomonadati</taxon>
        <taxon>Pseudomonadota</taxon>
        <taxon>Alphaproteobacteria</taxon>
        <taxon>Hyphomicrobiales</taxon>
        <taxon>Rhizobiaceae</taxon>
        <taxon>Rhizobium/Agrobacterium group</taxon>
        <taxon>Agrobacterium</taxon>
    </lineage>
</organism>
<dbReference type="SUPFAM" id="SSF46689">
    <property type="entry name" value="Homeodomain-like"/>
    <property type="match status" value="1"/>
</dbReference>
<evidence type="ECO:0000313" key="5">
    <source>
        <dbReference type="Proteomes" id="UP000028701"/>
    </source>
</evidence>
<proteinExistence type="predicted"/>
<keyword evidence="1 2" id="KW-0238">DNA-binding</keyword>
<name>A0A081CY13_9HYPH</name>
<evidence type="ECO:0000256" key="2">
    <source>
        <dbReference type="PROSITE-ProRule" id="PRU00335"/>
    </source>
</evidence>
<dbReference type="GO" id="GO:0003700">
    <property type="term" value="F:DNA-binding transcription factor activity"/>
    <property type="evidence" value="ECO:0007669"/>
    <property type="project" value="TreeGrafter"/>
</dbReference>
<comment type="caution">
    <text evidence="4">The sequence shown here is derived from an EMBL/GenBank/DDBJ whole genome shotgun (WGS) entry which is preliminary data.</text>
</comment>
<dbReference type="InterPro" id="IPR050109">
    <property type="entry name" value="HTH-type_TetR-like_transc_reg"/>
</dbReference>
<protein>
    <submittedName>
        <fullName evidence="4">Putative TetR family transcriptional regulator</fullName>
    </submittedName>
</protein>
<dbReference type="AlphaFoldDB" id="A0A081CY13"/>
<dbReference type="InterPro" id="IPR009057">
    <property type="entry name" value="Homeodomain-like_sf"/>
</dbReference>
<dbReference type="Proteomes" id="UP000028701">
    <property type="component" value="Unassembled WGS sequence"/>
</dbReference>
<dbReference type="GO" id="GO:0000976">
    <property type="term" value="F:transcription cis-regulatory region binding"/>
    <property type="evidence" value="ECO:0007669"/>
    <property type="project" value="TreeGrafter"/>
</dbReference>
<dbReference type="PANTHER" id="PTHR30055:SF223">
    <property type="entry name" value="HTH-TYPE TRANSCRIPTIONAL REGULATOR UIDR"/>
    <property type="match status" value="1"/>
</dbReference>
<accession>A0A081CY13</accession>
<reference evidence="4 5" key="1">
    <citation type="submission" date="2014-08" db="EMBL/GenBank/DDBJ databases">
        <title>Whole genome shotgun sequence of Rhizobium rubi NBRC 13261.</title>
        <authorList>
            <person name="Katano-Makiyama Y."/>
            <person name="Hosoyama A."/>
            <person name="Hashimoto M."/>
            <person name="Hosoyama Y."/>
            <person name="Noguchi M."/>
            <person name="Tsuchikane K."/>
            <person name="Uohara A."/>
            <person name="Ohji S."/>
            <person name="Ichikawa N."/>
            <person name="Kimura A."/>
            <person name="Yamazoe A."/>
            <person name="Fujita N."/>
        </authorList>
    </citation>
    <scope>NUCLEOTIDE SEQUENCE [LARGE SCALE GENOMIC DNA]</scope>
    <source>
        <strain evidence="4 5">NBRC 13261</strain>
    </source>
</reference>
<dbReference type="eggNOG" id="COG1309">
    <property type="taxonomic scope" value="Bacteria"/>
</dbReference>
<evidence type="ECO:0000259" key="3">
    <source>
        <dbReference type="PROSITE" id="PS50977"/>
    </source>
</evidence>
<dbReference type="InterPro" id="IPR001647">
    <property type="entry name" value="HTH_TetR"/>
</dbReference>
<feature type="domain" description="HTH tetR-type" evidence="3">
    <location>
        <begin position="1"/>
        <end position="54"/>
    </location>
</feature>
<dbReference type="PANTHER" id="PTHR30055">
    <property type="entry name" value="HTH-TYPE TRANSCRIPTIONAL REGULATOR RUTR"/>
    <property type="match status" value="1"/>
</dbReference>
<gene>
    <name evidence="4" type="ORF">RRU01S_18_00140</name>
</gene>
<dbReference type="Gene3D" id="1.10.357.10">
    <property type="entry name" value="Tetracycline Repressor, domain 2"/>
    <property type="match status" value="1"/>
</dbReference>